<evidence type="ECO:0000313" key="3">
    <source>
        <dbReference type="Proteomes" id="UP000007875"/>
    </source>
</evidence>
<dbReference type="eggNOG" id="ENOG502QQV9">
    <property type="taxonomic scope" value="Eukaryota"/>
</dbReference>
<proteinExistence type="predicted"/>
<dbReference type="Proteomes" id="UP000007875">
    <property type="component" value="Unassembled WGS sequence"/>
</dbReference>
<name>H2YC84_CIOSA</name>
<dbReference type="GO" id="GO:0097546">
    <property type="term" value="C:ciliary base"/>
    <property type="evidence" value="ECO:0007669"/>
    <property type="project" value="TreeGrafter"/>
</dbReference>
<dbReference type="Ensembl" id="ENSCSAVT00000002976.1">
    <property type="protein sequence ID" value="ENSCSAVP00000002932.1"/>
    <property type="gene ID" value="ENSCSAVG00000001748.1"/>
</dbReference>
<feature type="compositionally biased region" description="Polar residues" evidence="1">
    <location>
        <begin position="212"/>
        <end position="222"/>
    </location>
</feature>
<dbReference type="InterPro" id="IPR027818">
    <property type="entry name" value="SPACA9"/>
</dbReference>
<dbReference type="PANTHER" id="PTHR32455:SF1">
    <property type="entry name" value="SPERM ACROSOME-ASSOCIATED PROTEIN 9"/>
    <property type="match status" value="1"/>
</dbReference>
<dbReference type="STRING" id="51511.ENSCSAVP00000002932"/>
<dbReference type="GeneTree" id="ENSGT00390000007746"/>
<dbReference type="Pfam" id="PF15120">
    <property type="entry name" value="SPACA9"/>
    <property type="match status" value="1"/>
</dbReference>
<reference evidence="2" key="3">
    <citation type="submission" date="2025-09" db="UniProtKB">
        <authorList>
            <consortium name="Ensembl"/>
        </authorList>
    </citation>
    <scope>IDENTIFICATION</scope>
</reference>
<feature type="compositionally biased region" description="Low complexity" evidence="1">
    <location>
        <begin position="238"/>
        <end position="252"/>
    </location>
</feature>
<accession>H2YC84</accession>
<dbReference type="GO" id="GO:0001669">
    <property type="term" value="C:acrosomal vesicle"/>
    <property type="evidence" value="ECO:0007669"/>
    <property type="project" value="TreeGrafter"/>
</dbReference>
<protein>
    <submittedName>
        <fullName evidence="2">Uncharacterized protein</fullName>
    </submittedName>
</protein>
<organism evidence="2 3">
    <name type="scientific">Ciona savignyi</name>
    <name type="common">Pacific transparent sea squirt</name>
    <dbReference type="NCBI Taxonomy" id="51511"/>
    <lineage>
        <taxon>Eukaryota</taxon>
        <taxon>Metazoa</taxon>
        <taxon>Chordata</taxon>
        <taxon>Tunicata</taxon>
        <taxon>Ascidiacea</taxon>
        <taxon>Phlebobranchia</taxon>
        <taxon>Cionidae</taxon>
        <taxon>Ciona</taxon>
    </lineage>
</organism>
<evidence type="ECO:0000313" key="2">
    <source>
        <dbReference type="Ensembl" id="ENSCSAVP00000002932.1"/>
    </source>
</evidence>
<reference evidence="3" key="1">
    <citation type="submission" date="2003-08" db="EMBL/GenBank/DDBJ databases">
        <authorList>
            <person name="Birren B."/>
            <person name="Nusbaum C."/>
            <person name="Abebe A."/>
            <person name="Abouelleil A."/>
            <person name="Adekoya E."/>
            <person name="Ait-zahra M."/>
            <person name="Allen N."/>
            <person name="Allen T."/>
            <person name="An P."/>
            <person name="Anderson M."/>
            <person name="Anderson S."/>
            <person name="Arachchi H."/>
            <person name="Armbruster J."/>
            <person name="Bachantsang P."/>
            <person name="Baldwin J."/>
            <person name="Barry A."/>
            <person name="Bayul T."/>
            <person name="Blitshsteyn B."/>
            <person name="Bloom T."/>
            <person name="Blye J."/>
            <person name="Boguslavskiy L."/>
            <person name="Borowsky M."/>
            <person name="Boukhgalter B."/>
            <person name="Brunache A."/>
            <person name="Butler J."/>
            <person name="Calixte N."/>
            <person name="Calvo S."/>
            <person name="Camarata J."/>
            <person name="Campo K."/>
            <person name="Chang J."/>
            <person name="Cheshatsang Y."/>
            <person name="Citroen M."/>
            <person name="Collymore A."/>
            <person name="Considine T."/>
            <person name="Cook A."/>
            <person name="Cooke P."/>
            <person name="Corum B."/>
            <person name="Cuomo C."/>
            <person name="David R."/>
            <person name="Dawoe T."/>
            <person name="Degray S."/>
            <person name="Dodge S."/>
            <person name="Dooley K."/>
            <person name="Dorje P."/>
            <person name="Dorjee K."/>
            <person name="Dorris L."/>
            <person name="Duffey N."/>
            <person name="Dupes A."/>
            <person name="Elkins T."/>
            <person name="Engels R."/>
            <person name="Erickson J."/>
            <person name="Farina A."/>
            <person name="Faro S."/>
            <person name="Ferreira P."/>
            <person name="Fischer H."/>
            <person name="Fitzgerald M."/>
            <person name="Foley K."/>
            <person name="Gage D."/>
            <person name="Galagan J."/>
            <person name="Gearin G."/>
            <person name="Gnerre S."/>
            <person name="Gnirke A."/>
            <person name="Goyette A."/>
            <person name="Graham J."/>
            <person name="Grandbois E."/>
            <person name="Gyaltsen K."/>
            <person name="Hafez N."/>
            <person name="Hagopian D."/>
            <person name="Hagos B."/>
            <person name="Hall J."/>
            <person name="Hatcher B."/>
            <person name="Heller A."/>
            <person name="Higgins H."/>
            <person name="Honan T."/>
            <person name="Horn A."/>
            <person name="Houde N."/>
            <person name="Hughes L."/>
            <person name="Hulme W."/>
            <person name="Husby E."/>
            <person name="Iliev I."/>
            <person name="Jaffe D."/>
            <person name="Jones C."/>
            <person name="Kamal M."/>
            <person name="Kamat A."/>
            <person name="Kamvysselis M."/>
            <person name="Karlsson E."/>
            <person name="Kells C."/>
            <person name="Kieu A."/>
            <person name="Kisner P."/>
            <person name="Kodira C."/>
            <person name="Kulbokas E."/>
            <person name="Labutti K."/>
            <person name="Lama D."/>
            <person name="Landers T."/>
            <person name="Leger J."/>
            <person name="Levine S."/>
            <person name="Lewis D."/>
            <person name="Lewis T."/>
            <person name="Lindblad-toh K."/>
            <person name="Liu X."/>
            <person name="Lokyitsang T."/>
            <person name="Lokyitsang Y."/>
            <person name="Lucien O."/>
            <person name="Lui A."/>
            <person name="Ma L.J."/>
            <person name="Mabbitt R."/>
            <person name="Macdonald J."/>
            <person name="Maclean C."/>
            <person name="Major J."/>
            <person name="Manning J."/>
            <person name="Marabella R."/>
            <person name="Maru K."/>
            <person name="Matthews C."/>
            <person name="Mauceli E."/>
            <person name="Mccarthy M."/>
            <person name="Mcdonough S."/>
            <person name="Mcghee T."/>
            <person name="Meldrim J."/>
            <person name="Meneus L."/>
            <person name="Mesirov J."/>
            <person name="Mihalev A."/>
            <person name="Mihova T."/>
            <person name="Mikkelsen T."/>
            <person name="Mlenga V."/>
            <person name="Moru K."/>
            <person name="Mozes J."/>
            <person name="Mulrain L."/>
            <person name="Munson G."/>
            <person name="Naylor J."/>
            <person name="Newes C."/>
            <person name="Nguyen C."/>
            <person name="Nguyen N."/>
            <person name="Nguyen T."/>
            <person name="Nicol R."/>
            <person name="Nielsen C."/>
            <person name="Nizzari M."/>
            <person name="Norbu C."/>
            <person name="Norbu N."/>
            <person name="O'donnell P."/>
            <person name="Okoawo O."/>
            <person name="O'leary S."/>
            <person name="Omotosho B."/>
            <person name="O'neill K."/>
            <person name="Osman S."/>
            <person name="Parker S."/>
            <person name="Perrin D."/>
            <person name="Phunkhang P."/>
            <person name="Piqani B."/>
            <person name="Purcell S."/>
            <person name="Rachupka T."/>
            <person name="Ramasamy U."/>
            <person name="Rameau R."/>
            <person name="Ray V."/>
            <person name="Raymond C."/>
            <person name="Retta R."/>
            <person name="Richardson S."/>
            <person name="Rise C."/>
            <person name="Rodriguez J."/>
            <person name="Rogers J."/>
            <person name="Rogov P."/>
            <person name="Rutman M."/>
            <person name="Schupbach R."/>
            <person name="Seaman C."/>
            <person name="Settipalli S."/>
            <person name="Sharpe T."/>
            <person name="Sheridan J."/>
            <person name="Sherpa N."/>
            <person name="Shi J."/>
            <person name="Smirnov S."/>
            <person name="Smith C."/>
            <person name="Sougnez C."/>
            <person name="Spencer B."/>
            <person name="Stalker J."/>
            <person name="Stange-thomann N."/>
            <person name="Stavropoulos S."/>
            <person name="Stetson K."/>
            <person name="Stone C."/>
            <person name="Stone S."/>
            <person name="Stubbs M."/>
            <person name="Talamas J."/>
            <person name="Tchuinga P."/>
            <person name="Tenzing P."/>
            <person name="Tesfaye S."/>
            <person name="Theodore J."/>
            <person name="Thoulutsang Y."/>
            <person name="Topham K."/>
            <person name="Towey S."/>
            <person name="Tsamla T."/>
            <person name="Tsomo N."/>
            <person name="Vallee D."/>
            <person name="Vassiliev H."/>
            <person name="Venkataraman V."/>
            <person name="Vinson J."/>
            <person name="Vo A."/>
            <person name="Wade C."/>
            <person name="Wang S."/>
            <person name="Wangchuk T."/>
            <person name="Wangdi T."/>
            <person name="Whittaker C."/>
            <person name="Wilkinson J."/>
            <person name="Wu Y."/>
            <person name="Wyman D."/>
            <person name="Yadav S."/>
            <person name="Yang S."/>
            <person name="Yang X."/>
            <person name="Yeager S."/>
            <person name="Yee E."/>
            <person name="Young G."/>
            <person name="Zainoun J."/>
            <person name="Zembeck L."/>
            <person name="Zimmer A."/>
            <person name="Zody M."/>
            <person name="Lander E."/>
        </authorList>
    </citation>
    <scope>NUCLEOTIDE SEQUENCE [LARGE SCALE GENOMIC DNA]</scope>
</reference>
<feature type="region of interest" description="Disordered" evidence="1">
    <location>
        <begin position="194"/>
        <end position="252"/>
    </location>
</feature>
<dbReference type="InParanoid" id="H2YC84"/>
<dbReference type="PANTHER" id="PTHR32455">
    <property type="entry name" value="SPERM ACROSOME-ASSOCIATED PROTEIN 9"/>
    <property type="match status" value="1"/>
</dbReference>
<dbReference type="GO" id="GO:0036126">
    <property type="term" value="C:sperm flagellum"/>
    <property type="evidence" value="ECO:0007669"/>
    <property type="project" value="TreeGrafter"/>
</dbReference>
<dbReference type="FunCoup" id="H2YC84">
    <property type="interactions" value="1"/>
</dbReference>
<evidence type="ECO:0000256" key="1">
    <source>
        <dbReference type="SAM" id="MobiDB-lite"/>
    </source>
</evidence>
<sequence>MFSARTAARMADGYLPNMRQIYERIMNETRAILMNLEKRFQTFSQQQFIFVTALDRCRKLFFEPNIVICTIAQVYNYCEHVADNATDKRIFNIFLSLVRDLGEFRRSLMKLSKQSDDPVLTRIFSHWKRLLESRQNISAVRAKFPYSHVNHLSCDEAQNHFGGIVSVLPVAMEYAREAVERIEIIRAYRIGNKNENEGVSSKPQRTRPHSSCPLSTPRSSANDGVPAGPACRLAQPNSPAVSSPVSSLSEASIRSYRTSDPPVCEAIKSSPRPSTALDTYIKESKARKTPNQSCPRYCAATQTPKCLASTLKPALNWPHRTISEEELKKMLKSRKHALTRPEWKP</sequence>
<keyword evidence="3" id="KW-1185">Reference proteome</keyword>
<dbReference type="AlphaFoldDB" id="H2YC84"/>
<dbReference type="HOGENOM" id="CLU_069149_0_0_1"/>
<reference evidence="2" key="2">
    <citation type="submission" date="2025-08" db="UniProtKB">
        <authorList>
            <consortium name="Ensembl"/>
        </authorList>
    </citation>
    <scope>IDENTIFICATION</scope>
</reference>